<name>A0AAV7H3W1_DENCH</name>
<feature type="compositionally biased region" description="Polar residues" evidence="1">
    <location>
        <begin position="181"/>
        <end position="191"/>
    </location>
</feature>
<feature type="region of interest" description="Disordered" evidence="1">
    <location>
        <begin position="81"/>
        <end position="103"/>
    </location>
</feature>
<protein>
    <submittedName>
        <fullName evidence="2">Uncharacterized protein</fullName>
    </submittedName>
</protein>
<dbReference type="EMBL" id="JAGFBR010000004">
    <property type="protein sequence ID" value="KAH0468449.1"/>
    <property type="molecule type" value="Genomic_DNA"/>
</dbReference>
<dbReference type="AlphaFoldDB" id="A0AAV7H3W1"/>
<proteinExistence type="predicted"/>
<evidence type="ECO:0000313" key="3">
    <source>
        <dbReference type="Proteomes" id="UP000775213"/>
    </source>
</evidence>
<keyword evidence="3" id="KW-1185">Reference proteome</keyword>
<reference evidence="2 3" key="1">
    <citation type="journal article" date="2021" name="Hortic Res">
        <title>Chromosome-scale assembly of the Dendrobium chrysotoxum genome enhances the understanding of orchid evolution.</title>
        <authorList>
            <person name="Zhang Y."/>
            <person name="Zhang G.Q."/>
            <person name="Zhang D."/>
            <person name="Liu X.D."/>
            <person name="Xu X.Y."/>
            <person name="Sun W.H."/>
            <person name="Yu X."/>
            <person name="Zhu X."/>
            <person name="Wang Z.W."/>
            <person name="Zhao X."/>
            <person name="Zhong W.Y."/>
            <person name="Chen H."/>
            <person name="Yin W.L."/>
            <person name="Huang T."/>
            <person name="Niu S.C."/>
            <person name="Liu Z.J."/>
        </authorList>
    </citation>
    <scope>NUCLEOTIDE SEQUENCE [LARGE SCALE GENOMIC DNA]</scope>
    <source>
        <strain evidence="2">Lindl</strain>
    </source>
</reference>
<comment type="caution">
    <text evidence="2">The sequence shown here is derived from an EMBL/GenBank/DDBJ whole genome shotgun (WGS) entry which is preliminary data.</text>
</comment>
<evidence type="ECO:0000256" key="1">
    <source>
        <dbReference type="SAM" id="MobiDB-lite"/>
    </source>
</evidence>
<sequence length="191" mass="20545">MKILFDIHIAKIEAGNYLINEAEQRSLALREAAAHAATRRRIPSHNRESIPVYRPIPLSSLSSITSATFFFPLPFFSTNSRLPPPPPPPPPLPAYPRQETPPRPNFINTCTTSFIVGLAIGSDTVHITPNLNTASASSFHSSDSPAISSSTTAPLSLYLLHAQSVKFSSSSSPPSPASFPVTNSKSTTPKL</sequence>
<accession>A0AAV7H3W1</accession>
<evidence type="ECO:0000313" key="2">
    <source>
        <dbReference type="EMBL" id="KAH0468449.1"/>
    </source>
</evidence>
<feature type="compositionally biased region" description="Pro residues" evidence="1">
    <location>
        <begin position="82"/>
        <end position="103"/>
    </location>
</feature>
<dbReference type="Proteomes" id="UP000775213">
    <property type="component" value="Unassembled WGS sequence"/>
</dbReference>
<feature type="region of interest" description="Disordered" evidence="1">
    <location>
        <begin position="167"/>
        <end position="191"/>
    </location>
</feature>
<gene>
    <name evidence="2" type="ORF">IEQ34_003482</name>
</gene>
<organism evidence="2 3">
    <name type="scientific">Dendrobium chrysotoxum</name>
    <name type="common">Orchid</name>
    <dbReference type="NCBI Taxonomy" id="161865"/>
    <lineage>
        <taxon>Eukaryota</taxon>
        <taxon>Viridiplantae</taxon>
        <taxon>Streptophyta</taxon>
        <taxon>Embryophyta</taxon>
        <taxon>Tracheophyta</taxon>
        <taxon>Spermatophyta</taxon>
        <taxon>Magnoliopsida</taxon>
        <taxon>Liliopsida</taxon>
        <taxon>Asparagales</taxon>
        <taxon>Orchidaceae</taxon>
        <taxon>Epidendroideae</taxon>
        <taxon>Malaxideae</taxon>
        <taxon>Dendrobiinae</taxon>
        <taxon>Dendrobium</taxon>
    </lineage>
</organism>